<keyword evidence="1" id="KW-0175">Coiled coil</keyword>
<reference evidence="2 3" key="1">
    <citation type="journal article" date="2015" name="Biotechnol. Biofuels">
        <title>Enhanced degradation of softwood versus hardwood by the white-rot fungus Pycnoporus coccineus.</title>
        <authorList>
            <person name="Couturier M."/>
            <person name="Navarro D."/>
            <person name="Chevret D."/>
            <person name="Henrissat B."/>
            <person name="Piumi F."/>
            <person name="Ruiz-Duenas F.J."/>
            <person name="Martinez A.T."/>
            <person name="Grigoriev I.V."/>
            <person name="Riley R."/>
            <person name="Lipzen A."/>
            <person name="Berrin J.G."/>
            <person name="Master E.R."/>
            <person name="Rosso M.N."/>
        </authorList>
    </citation>
    <scope>NUCLEOTIDE SEQUENCE [LARGE SCALE GENOMIC DNA]</scope>
    <source>
        <strain evidence="2 3">BRFM310</strain>
    </source>
</reference>
<organism evidence="2 3">
    <name type="scientific">Trametes coccinea (strain BRFM310)</name>
    <name type="common">Pycnoporus coccineus</name>
    <dbReference type="NCBI Taxonomy" id="1353009"/>
    <lineage>
        <taxon>Eukaryota</taxon>
        <taxon>Fungi</taxon>
        <taxon>Dikarya</taxon>
        <taxon>Basidiomycota</taxon>
        <taxon>Agaricomycotina</taxon>
        <taxon>Agaricomycetes</taxon>
        <taxon>Polyporales</taxon>
        <taxon>Polyporaceae</taxon>
        <taxon>Trametes</taxon>
    </lineage>
</organism>
<accession>A0A1Y2IS20</accession>
<evidence type="ECO:0000313" key="3">
    <source>
        <dbReference type="Proteomes" id="UP000193067"/>
    </source>
</evidence>
<proteinExistence type="predicted"/>
<evidence type="ECO:0000256" key="1">
    <source>
        <dbReference type="SAM" id="Coils"/>
    </source>
</evidence>
<sequence length="210" mass="23041">MLTTTNHPNSFADVEQTRPILGHVGLMVDTLISNASLEELRSFARATLASSTPTVTAAFTAAARSHLAKIRATQSLTAGTLFHHDGDVWRPTEELPKILERCRVLYGAGMGVAALTLLKEVVEKSVGVRWEEDSPVEQALAAIDADLCQAIQSAKEELDRAGEKDSDVEAAREAREKLRSALMASKHEVEEWEGDFPFESALWSVDLWKL</sequence>
<name>A0A1Y2IS20_TRAC3</name>
<gene>
    <name evidence="2" type="ORF">PYCCODRAFT_1466404</name>
</gene>
<feature type="coiled-coil region" evidence="1">
    <location>
        <begin position="168"/>
        <end position="195"/>
    </location>
</feature>
<dbReference type="Proteomes" id="UP000193067">
    <property type="component" value="Unassembled WGS sequence"/>
</dbReference>
<evidence type="ECO:0000313" key="2">
    <source>
        <dbReference type="EMBL" id="OSD03939.1"/>
    </source>
</evidence>
<dbReference type="STRING" id="1353009.A0A1Y2IS20"/>
<dbReference type="EMBL" id="KZ084098">
    <property type="protein sequence ID" value="OSD03939.1"/>
    <property type="molecule type" value="Genomic_DNA"/>
</dbReference>
<keyword evidence="3" id="KW-1185">Reference proteome</keyword>
<protein>
    <submittedName>
        <fullName evidence="2">Uncharacterized protein</fullName>
    </submittedName>
</protein>
<dbReference type="AlphaFoldDB" id="A0A1Y2IS20"/>
<dbReference type="OrthoDB" id="3219836at2759"/>